<feature type="compositionally biased region" description="Polar residues" evidence="1">
    <location>
        <begin position="1"/>
        <end position="11"/>
    </location>
</feature>
<evidence type="ECO:0000313" key="2">
    <source>
        <dbReference type="EMBL" id="PNG91427.1"/>
    </source>
</evidence>
<organism evidence="2 3">
    <name type="scientific">Streptomyces malaysiensis</name>
    <dbReference type="NCBI Taxonomy" id="92644"/>
    <lineage>
        <taxon>Bacteria</taxon>
        <taxon>Bacillati</taxon>
        <taxon>Actinomycetota</taxon>
        <taxon>Actinomycetes</taxon>
        <taxon>Kitasatosporales</taxon>
        <taxon>Streptomycetaceae</taxon>
        <taxon>Streptomyces</taxon>
        <taxon>Streptomyces violaceusniger group</taxon>
    </lineage>
</organism>
<name>A0A2J7YTS1_STRMQ</name>
<dbReference type="AlphaFoldDB" id="A0A2J7YTS1"/>
<dbReference type="Proteomes" id="UP000236520">
    <property type="component" value="Unassembled WGS sequence"/>
</dbReference>
<comment type="caution">
    <text evidence="2">The sequence shown here is derived from an EMBL/GenBank/DDBJ whole genome shotgun (WGS) entry which is preliminary data.</text>
</comment>
<reference evidence="2 3" key="1">
    <citation type="submission" date="2015-09" db="EMBL/GenBank/DDBJ databases">
        <title>Genome sequence, genome mining and natural product profiling of a biocontrol bacterium Streptomyces malaysiensis F913.</title>
        <authorList>
            <person name="Xu Y."/>
            <person name="Wei J."/>
            <person name="Xie J."/>
            <person name="Li T."/>
            <person name="Zhou Z."/>
        </authorList>
    </citation>
    <scope>NUCLEOTIDE SEQUENCE [LARGE SCALE GENOMIC DNA]</scope>
    <source>
        <strain evidence="2 3">F913</strain>
    </source>
</reference>
<feature type="region of interest" description="Disordered" evidence="1">
    <location>
        <begin position="1"/>
        <end position="25"/>
    </location>
</feature>
<gene>
    <name evidence="2" type="ORF">SMF913_26892</name>
</gene>
<sequence>MGSADPRTSPTLPLGDPSELSEEGQLRAPWRQMAGRAAGGSVVRAATAAGAGERTAAFGASATADVGVRKASRNML</sequence>
<accession>A0A2J7YTS1</accession>
<keyword evidence="3" id="KW-1185">Reference proteome</keyword>
<protein>
    <submittedName>
        <fullName evidence="2">Uncharacterized protein</fullName>
    </submittedName>
</protein>
<evidence type="ECO:0000313" key="3">
    <source>
        <dbReference type="Proteomes" id="UP000236520"/>
    </source>
</evidence>
<dbReference type="EMBL" id="LJIW01000002">
    <property type="protein sequence ID" value="PNG91427.1"/>
    <property type="molecule type" value="Genomic_DNA"/>
</dbReference>
<evidence type="ECO:0000256" key="1">
    <source>
        <dbReference type="SAM" id="MobiDB-lite"/>
    </source>
</evidence>
<proteinExistence type="predicted"/>